<accession>A0ABV9LRS1</accession>
<keyword evidence="4" id="KW-1185">Reference proteome</keyword>
<name>A0ABV9LRS1_9ALTE</name>
<evidence type="ECO:0000256" key="1">
    <source>
        <dbReference type="ARBA" id="ARBA00009477"/>
    </source>
</evidence>
<dbReference type="Pfam" id="PF25917">
    <property type="entry name" value="BSH_RND"/>
    <property type="match status" value="1"/>
</dbReference>
<dbReference type="Proteomes" id="UP001595897">
    <property type="component" value="Unassembled WGS sequence"/>
</dbReference>
<dbReference type="RefSeq" id="WP_382405940.1">
    <property type="nucleotide sequence ID" value="NZ_JBHSGU010000002.1"/>
</dbReference>
<dbReference type="Gene3D" id="2.40.30.170">
    <property type="match status" value="1"/>
</dbReference>
<protein>
    <submittedName>
        <fullName evidence="3">HlyD family secretion protein</fullName>
    </submittedName>
</protein>
<dbReference type="SUPFAM" id="SSF111369">
    <property type="entry name" value="HlyD-like secretion proteins"/>
    <property type="match status" value="2"/>
</dbReference>
<sequence>MKTKVVLAAVFIALAAFIAVSLYLIAAPTPLVFQGQVEAREVDVAAKVPGRVSALLVRVGDSVQVGDSLFEMDSPEIDAKMQQASSGRDAAIAVSNKADTGARVEEIEMARFAWDGAKSAAELAEKTRSRLESLYNEGLVSEQKYDEAVTMARASQDAANAAKAQYDMALNGAREEDKAAAAAVVGQAEGVVAEVSAFAEETRLSAPISGEVTEILVDVGELAPTGFPVVTLVDLNDSWVILKVREDHLMHFKKDAQLAATVPALDNENIVLSVFHIAAQADFATWRATRYSSGYDVKTFEVHLRPSKAIEGLRPGMSVLIDVD</sequence>
<dbReference type="Gene3D" id="1.10.287.470">
    <property type="entry name" value="Helix hairpin bin"/>
    <property type="match status" value="1"/>
</dbReference>
<evidence type="ECO:0000259" key="2">
    <source>
        <dbReference type="Pfam" id="PF25917"/>
    </source>
</evidence>
<evidence type="ECO:0000313" key="4">
    <source>
        <dbReference type="Proteomes" id="UP001595897"/>
    </source>
</evidence>
<reference evidence="4" key="1">
    <citation type="journal article" date="2019" name="Int. J. Syst. Evol. Microbiol.">
        <title>The Global Catalogue of Microorganisms (GCM) 10K type strain sequencing project: providing services to taxonomists for standard genome sequencing and annotation.</title>
        <authorList>
            <consortium name="The Broad Institute Genomics Platform"/>
            <consortium name="The Broad Institute Genome Sequencing Center for Infectious Disease"/>
            <person name="Wu L."/>
            <person name="Ma J."/>
        </authorList>
    </citation>
    <scope>NUCLEOTIDE SEQUENCE [LARGE SCALE GENOMIC DNA]</scope>
    <source>
        <strain evidence="4">KACC 12507</strain>
    </source>
</reference>
<dbReference type="Gene3D" id="2.40.50.100">
    <property type="match status" value="1"/>
</dbReference>
<comment type="caution">
    <text evidence="3">The sequence shown here is derived from an EMBL/GenBank/DDBJ whole genome shotgun (WGS) entry which is preliminary data.</text>
</comment>
<dbReference type="EMBL" id="JBHSGU010000002">
    <property type="protein sequence ID" value="MFC4699186.1"/>
    <property type="molecule type" value="Genomic_DNA"/>
</dbReference>
<dbReference type="PANTHER" id="PTHR30438">
    <property type="entry name" value="36 KDA ANTIGEN-RELATED"/>
    <property type="match status" value="1"/>
</dbReference>
<dbReference type="PANTHER" id="PTHR30438:SF1">
    <property type="entry name" value="36 KDA ANTIGEN"/>
    <property type="match status" value="1"/>
</dbReference>
<dbReference type="InterPro" id="IPR058625">
    <property type="entry name" value="MdtA-like_BSH"/>
</dbReference>
<gene>
    <name evidence="3" type="ORF">ACFO4O_03325</name>
</gene>
<organism evidence="3 4">
    <name type="scientific">Glaciecola siphonariae</name>
    <dbReference type="NCBI Taxonomy" id="521012"/>
    <lineage>
        <taxon>Bacteria</taxon>
        <taxon>Pseudomonadati</taxon>
        <taxon>Pseudomonadota</taxon>
        <taxon>Gammaproteobacteria</taxon>
        <taxon>Alteromonadales</taxon>
        <taxon>Alteromonadaceae</taxon>
        <taxon>Glaciecola</taxon>
    </lineage>
</organism>
<comment type="similarity">
    <text evidence="1">Belongs to the membrane fusion protein (MFP) (TC 8.A.1) family.</text>
</comment>
<feature type="domain" description="Multidrug resistance protein MdtA-like barrel-sandwich hybrid" evidence="2">
    <location>
        <begin position="40"/>
        <end position="228"/>
    </location>
</feature>
<proteinExistence type="inferred from homology"/>
<evidence type="ECO:0000313" key="3">
    <source>
        <dbReference type="EMBL" id="MFC4699186.1"/>
    </source>
</evidence>